<evidence type="ECO:0000313" key="7">
    <source>
        <dbReference type="Proteomes" id="UP000278962"/>
    </source>
</evidence>
<dbReference type="OrthoDB" id="3181812at2"/>
<evidence type="ECO:0000256" key="4">
    <source>
        <dbReference type="ARBA" id="ARBA00023163"/>
    </source>
</evidence>
<dbReference type="EMBL" id="RBIL01000001">
    <property type="protein sequence ID" value="RKQ93006.1"/>
    <property type="molecule type" value="Genomic_DNA"/>
</dbReference>
<dbReference type="AlphaFoldDB" id="A0A660LFD2"/>
<dbReference type="InterPro" id="IPR036388">
    <property type="entry name" value="WH-like_DNA-bd_sf"/>
</dbReference>
<keyword evidence="3" id="KW-0238">DNA-binding</keyword>
<reference evidence="6 7" key="1">
    <citation type="submission" date="2018-10" db="EMBL/GenBank/DDBJ databases">
        <title>Genomic Encyclopedia of Archaeal and Bacterial Type Strains, Phase II (KMG-II): from individual species to whole genera.</title>
        <authorList>
            <person name="Goeker M."/>
        </authorList>
    </citation>
    <scope>NUCLEOTIDE SEQUENCE [LARGE SCALE GENOMIC DNA]</scope>
    <source>
        <strain evidence="6 7">DSM 14954</strain>
    </source>
</reference>
<keyword evidence="4" id="KW-0804">Transcription</keyword>
<dbReference type="Pfam" id="PF03466">
    <property type="entry name" value="LysR_substrate"/>
    <property type="match status" value="1"/>
</dbReference>
<dbReference type="GO" id="GO:0005829">
    <property type="term" value="C:cytosol"/>
    <property type="evidence" value="ECO:0007669"/>
    <property type="project" value="TreeGrafter"/>
</dbReference>
<dbReference type="InterPro" id="IPR000847">
    <property type="entry name" value="LysR_HTH_N"/>
</dbReference>
<dbReference type="Gene3D" id="3.40.190.290">
    <property type="match status" value="1"/>
</dbReference>
<gene>
    <name evidence="6" type="ORF">C8N24_2865</name>
</gene>
<dbReference type="GO" id="GO:0003677">
    <property type="term" value="F:DNA binding"/>
    <property type="evidence" value="ECO:0007669"/>
    <property type="project" value="UniProtKB-KW"/>
</dbReference>
<dbReference type="Proteomes" id="UP000278962">
    <property type="component" value="Unassembled WGS sequence"/>
</dbReference>
<name>A0A660LFD2_9ACTN</name>
<comment type="similarity">
    <text evidence="1">Belongs to the LysR transcriptional regulatory family.</text>
</comment>
<dbReference type="PANTHER" id="PTHR30419">
    <property type="entry name" value="HTH-TYPE TRANSCRIPTIONAL REGULATOR YBHD"/>
    <property type="match status" value="1"/>
</dbReference>
<evidence type="ECO:0000313" key="6">
    <source>
        <dbReference type="EMBL" id="RKQ93006.1"/>
    </source>
</evidence>
<evidence type="ECO:0000256" key="3">
    <source>
        <dbReference type="ARBA" id="ARBA00023125"/>
    </source>
</evidence>
<keyword evidence="2" id="KW-0805">Transcription regulation</keyword>
<dbReference type="PRINTS" id="PR00039">
    <property type="entry name" value="HTHLYSR"/>
</dbReference>
<dbReference type="GO" id="GO:0003700">
    <property type="term" value="F:DNA-binding transcription factor activity"/>
    <property type="evidence" value="ECO:0007669"/>
    <property type="project" value="InterPro"/>
</dbReference>
<dbReference type="CDD" id="cd05466">
    <property type="entry name" value="PBP2_LTTR_substrate"/>
    <property type="match status" value="1"/>
</dbReference>
<evidence type="ECO:0000259" key="5">
    <source>
        <dbReference type="PROSITE" id="PS50931"/>
    </source>
</evidence>
<feature type="domain" description="HTH lysR-type" evidence="5">
    <location>
        <begin position="9"/>
        <end position="66"/>
    </location>
</feature>
<dbReference type="SUPFAM" id="SSF46785">
    <property type="entry name" value="Winged helix' DNA-binding domain"/>
    <property type="match status" value="1"/>
</dbReference>
<proteinExistence type="inferred from homology"/>
<dbReference type="PROSITE" id="PS50931">
    <property type="entry name" value="HTH_LYSR"/>
    <property type="match status" value="1"/>
</dbReference>
<organism evidence="6 7">
    <name type="scientific">Solirubrobacter pauli</name>
    <dbReference type="NCBI Taxonomy" id="166793"/>
    <lineage>
        <taxon>Bacteria</taxon>
        <taxon>Bacillati</taxon>
        <taxon>Actinomycetota</taxon>
        <taxon>Thermoleophilia</taxon>
        <taxon>Solirubrobacterales</taxon>
        <taxon>Solirubrobacteraceae</taxon>
        <taxon>Solirubrobacter</taxon>
    </lineage>
</organism>
<dbReference type="FunFam" id="1.10.10.10:FF:000001">
    <property type="entry name" value="LysR family transcriptional regulator"/>
    <property type="match status" value="1"/>
</dbReference>
<dbReference type="Gene3D" id="1.10.10.10">
    <property type="entry name" value="Winged helix-like DNA-binding domain superfamily/Winged helix DNA-binding domain"/>
    <property type="match status" value="1"/>
</dbReference>
<comment type="caution">
    <text evidence="6">The sequence shown here is derived from an EMBL/GenBank/DDBJ whole genome shotgun (WGS) entry which is preliminary data.</text>
</comment>
<accession>A0A660LFD2</accession>
<evidence type="ECO:0000256" key="1">
    <source>
        <dbReference type="ARBA" id="ARBA00009437"/>
    </source>
</evidence>
<dbReference type="Pfam" id="PF00126">
    <property type="entry name" value="HTH_1"/>
    <property type="match status" value="1"/>
</dbReference>
<dbReference type="InterPro" id="IPR036390">
    <property type="entry name" value="WH_DNA-bd_sf"/>
</dbReference>
<evidence type="ECO:0000256" key="2">
    <source>
        <dbReference type="ARBA" id="ARBA00023015"/>
    </source>
</evidence>
<dbReference type="InterPro" id="IPR005119">
    <property type="entry name" value="LysR_subst-bd"/>
</dbReference>
<sequence>MAQSKAELLSLQQLRCFCAALELGSFTAAAETLRVSQPAVAEQIRKLEAALGLDLFVRAGRGVQATEAGRRFAEHATRSLQALEDAAASITELTELQTGTLAIGVFGGPAAWRLDELALAFLRAHPDVSLRFVGLNSSVIADRVREGELEAALVVLPIDDDRLDVRPIVRDEVVYVSADPERTREPATIARLAATPLIFYDAESADHDPIRRQLAERAQALGLRLQPKVEVELKDIALRLVAAGLGDTYLPSAFTRLPYYPDGLHTASFEPAMYDTFAVVTRTGARLSAGMRRLLDDLETHMRRVADELDERR</sequence>
<protein>
    <submittedName>
        <fullName evidence="6">LysR family transcriptional regulator</fullName>
    </submittedName>
</protein>
<dbReference type="InterPro" id="IPR050950">
    <property type="entry name" value="HTH-type_LysR_regulators"/>
</dbReference>
<keyword evidence="7" id="KW-1185">Reference proteome</keyword>
<dbReference type="SUPFAM" id="SSF53850">
    <property type="entry name" value="Periplasmic binding protein-like II"/>
    <property type="match status" value="1"/>
</dbReference>